<dbReference type="Proteomes" id="UP000076722">
    <property type="component" value="Unassembled WGS sequence"/>
</dbReference>
<keyword evidence="3" id="KW-1185">Reference proteome</keyword>
<sequence>MPCKPCPTRPEIGSRQALPCPAPTTLLPTHRAPQWDPLDTNLVGRSRYPHAQIHLILVLDPQQQPTRSTNAPDSNTVAFTLPANVPEWSAAIAECQALQLLPSPAPGRLYIVPPSHIFLVKDRLKRLRMVVNWLHVRESWFARIQKMDPQEASINIQGWRDYLTHSPDRGSLQRSTANLSGRKAQKKALSVNSLLIFHTLLPNGVPQLDRYRDYTWFGHTLDSEDPEQQVVTERLVLWEIDELGFRYDFLRLARHFTNALSLPEERHALQEEAVYRIWSAFPTRDKMFIDGKPPGDCGLGSFIWNFSIPSLEAARHVVSTWPNPPRELLSPLLTPPEANNLLVVRHVQQKLAQFYCQTYVKIFQAAPVLPSQLPLPFVSL</sequence>
<dbReference type="EMBL" id="KV419419">
    <property type="protein sequence ID" value="KZS90756.1"/>
    <property type="molecule type" value="Genomic_DNA"/>
</dbReference>
<organism evidence="2 3">
    <name type="scientific">Sistotremastrum niveocremeum HHB9708</name>
    <dbReference type="NCBI Taxonomy" id="1314777"/>
    <lineage>
        <taxon>Eukaryota</taxon>
        <taxon>Fungi</taxon>
        <taxon>Dikarya</taxon>
        <taxon>Basidiomycota</taxon>
        <taxon>Agaricomycotina</taxon>
        <taxon>Agaricomycetes</taxon>
        <taxon>Sistotremastrales</taxon>
        <taxon>Sistotremastraceae</taxon>
        <taxon>Sertulicium</taxon>
        <taxon>Sertulicium niveocremeum</taxon>
    </lineage>
</organism>
<evidence type="ECO:0000313" key="3">
    <source>
        <dbReference type="Proteomes" id="UP000076722"/>
    </source>
</evidence>
<evidence type="ECO:0000256" key="1">
    <source>
        <dbReference type="SAM" id="MobiDB-lite"/>
    </source>
</evidence>
<evidence type="ECO:0000313" key="2">
    <source>
        <dbReference type="EMBL" id="KZS90756.1"/>
    </source>
</evidence>
<reference evidence="2 3" key="1">
    <citation type="journal article" date="2016" name="Mol. Biol. Evol.">
        <title>Comparative Genomics of Early-Diverging Mushroom-Forming Fungi Provides Insights into the Origins of Lignocellulose Decay Capabilities.</title>
        <authorList>
            <person name="Nagy L.G."/>
            <person name="Riley R."/>
            <person name="Tritt A."/>
            <person name="Adam C."/>
            <person name="Daum C."/>
            <person name="Floudas D."/>
            <person name="Sun H."/>
            <person name="Yadav J.S."/>
            <person name="Pangilinan J."/>
            <person name="Larsson K.H."/>
            <person name="Matsuura K."/>
            <person name="Barry K."/>
            <person name="Labutti K."/>
            <person name="Kuo R."/>
            <person name="Ohm R.A."/>
            <person name="Bhattacharya S.S."/>
            <person name="Shirouzu T."/>
            <person name="Yoshinaga Y."/>
            <person name="Martin F.M."/>
            <person name="Grigoriev I.V."/>
            <person name="Hibbett D.S."/>
        </authorList>
    </citation>
    <scope>NUCLEOTIDE SEQUENCE [LARGE SCALE GENOMIC DNA]</scope>
    <source>
        <strain evidence="2 3">HHB9708</strain>
    </source>
</reference>
<dbReference type="AlphaFoldDB" id="A0A164RPN0"/>
<name>A0A164RPN0_9AGAM</name>
<accession>A0A164RPN0</accession>
<proteinExistence type="predicted"/>
<dbReference type="OrthoDB" id="2756003at2759"/>
<feature type="compositionally biased region" description="Low complexity" evidence="1">
    <location>
        <begin position="17"/>
        <end position="29"/>
    </location>
</feature>
<feature type="region of interest" description="Disordered" evidence="1">
    <location>
        <begin position="1"/>
        <end position="33"/>
    </location>
</feature>
<gene>
    <name evidence="2" type="ORF">SISNIDRAFT_414920</name>
</gene>
<protein>
    <submittedName>
        <fullName evidence="2">Uncharacterized protein</fullName>
    </submittedName>
</protein>